<dbReference type="EMBL" id="BMNI01000007">
    <property type="protein sequence ID" value="GGO91743.1"/>
    <property type="molecule type" value="Genomic_DNA"/>
</dbReference>
<sequence>MTNGFSVDPGELPDTAVVLAAAGSGLRALSTPRRVDAGRSSDEIAAAVLQVVQDAASVGGGLTALAAAFEAAARSYAATDAAVAEALQGWGD</sequence>
<evidence type="ECO:0000313" key="2">
    <source>
        <dbReference type="Proteomes" id="UP000655410"/>
    </source>
</evidence>
<reference evidence="2" key="1">
    <citation type="journal article" date="2019" name="Int. J. Syst. Evol. Microbiol.">
        <title>The Global Catalogue of Microorganisms (GCM) 10K type strain sequencing project: providing services to taxonomists for standard genome sequencing and annotation.</title>
        <authorList>
            <consortium name="The Broad Institute Genomics Platform"/>
            <consortium name="The Broad Institute Genome Sequencing Center for Infectious Disease"/>
            <person name="Wu L."/>
            <person name="Ma J."/>
        </authorList>
    </citation>
    <scope>NUCLEOTIDE SEQUENCE [LARGE SCALE GENOMIC DNA]</scope>
    <source>
        <strain evidence="2">CGMCC 4.7371</strain>
    </source>
</reference>
<evidence type="ECO:0000313" key="1">
    <source>
        <dbReference type="EMBL" id="GGO91743.1"/>
    </source>
</evidence>
<comment type="caution">
    <text evidence="1">The sequence shown here is derived from an EMBL/GenBank/DDBJ whole genome shotgun (WGS) entry which is preliminary data.</text>
</comment>
<dbReference type="InterPro" id="IPR036689">
    <property type="entry name" value="ESAT-6-like_sf"/>
</dbReference>
<gene>
    <name evidence="1" type="ORF">GCM10011584_26550</name>
</gene>
<dbReference type="Proteomes" id="UP000655410">
    <property type="component" value="Unassembled WGS sequence"/>
</dbReference>
<organism evidence="1 2">
    <name type="scientific">Nocardioides phosphati</name>
    <dbReference type="NCBI Taxonomy" id="1867775"/>
    <lineage>
        <taxon>Bacteria</taxon>
        <taxon>Bacillati</taxon>
        <taxon>Actinomycetota</taxon>
        <taxon>Actinomycetes</taxon>
        <taxon>Propionibacteriales</taxon>
        <taxon>Nocardioidaceae</taxon>
        <taxon>Nocardioides</taxon>
    </lineage>
</organism>
<keyword evidence="2" id="KW-1185">Reference proteome</keyword>
<protein>
    <recommendedName>
        <fullName evidence="3">ESX-1 secretion-associated protein</fullName>
    </recommendedName>
</protein>
<dbReference type="RefSeq" id="WP_188784502.1">
    <property type="nucleotide sequence ID" value="NZ_BMNI01000007.1"/>
</dbReference>
<accession>A0ABQ2NDD9</accession>
<evidence type="ECO:0008006" key="3">
    <source>
        <dbReference type="Google" id="ProtNLM"/>
    </source>
</evidence>
<name>A0ABQ2NDD9_9ACTN</name>
<proteinExistence type="predicted"/>
<dbReference type="SUPFAM" id="SSF140453">
    <property type="entry name" value="EsxAB dimer-like"/>
    <property type="match status" value="1"/>
</dbReference>